<gene>
    <name evidence="1" type="ORF">AMORRO_LOCUS12181</name>
</gene>
<keyword evidence="2" id="KW-1185">Reference proteome</keyword>
<dbReference type="Proteomes" id="UP000789342">
    <property type="component" value="Unassembled WGS sequence"/>
</dbReference>
<protein>
    <submittedName>
        <fullName evidence="1">11940_t:CDS:1</fullName>
    </submittedName>
</protein>
<dbReference type="EMBL" id="CAJVPV010017211">
    <property type="protein sequence ID" value="CAG8701868.1"/>
    <property type="molecule type" value="Genomic_DNA"/>
</dbReference>
<evidence type="ECO:0000313" key="1">
    <source>
        <dbReference type="EMBL" id="CAG8701868.1"/>
    </source>
</evidence>
<name>A0A9N9N5D1_9GLOM</name>
<evidence type="ECO:0000313" key="2">
    <source>
        <dbReference type="Proteomes" id="UP000789342"/>
    </source>
</evidence>
<dbReference type="SUPFAM" id="SSF47095">
    <property type="entry name" value="HMG-box"/>
    <property type="match status" value="1"/>
</dbReference>
<accession>A0A9N9N5D1</accession>
<organism evidence="1 2">
    <name type="scientific">Acaulospora morrowiae</name>
    <dbReference type="NCBI Taxonomy" id="94023"/>
    <lineage>
        <taxon>Eukaryota</taxon>
        <taxon>Fungi</taxon>
        <taxon>Fungi incertae sedis</taxon>
        <taxon>Mucoromycota</taxon>
        <taxon>Glomeromycotina</taxon>
        <taxon>Glomeromycetes</taxon>
        <taxon>Diversisporales</taxon>
        <taxon>Acaulosporaceae</taxon>
        <taxon>Acaulospora</taxon>
    </lineage>
</organism>
<feature type="non-terminal residue" evidence="1">
    <location>
        <position position="139"/>
    </location>
</feature>
<comment type="caution">
    <text evidence="1">The sequence shown here is derived from an EMBL/GenBank/DDBJ whole genome shotgun (WGS) entry which is preliminary data.</text>
</comment>
<dbReference type="Gene3D" id="1.10.30.10">
    <property type="entry name" value="High mobility group box domain"/>
    <property type="match status" value="1"/>
</dbReference>
<dbReference type="InterPro" id="IPR036910">
    <property type="entry name" value="HMG_box_dom_sf"/>
</dbReference>
<reference evidence="1" key="1">
    <citation type="submission" date="2021-06" db="EMBL/GenBank/DDBJ databases">
        <authorList>
            <person name="Kallberg Y."/>
            <person name="Tangrot J."/>
            <person name="Rosling A."/>
        </authorList>
    </citation>
    <scope>NUCLEOTIDE SEQUENCE</scope>
    <source>
        <strain evidence="1">CL551</strain>
    </source>
</reference>
<proteinExistence type="predicted"/>
<dbReference type="AlphaFoldDB" id="A0A9N9N5D1"/>
<sequence length="139" mass="15984">MNRKRILIGEISIVPSINKGSKRSRGKFLNSFITYFKKDFSVMLKKACEDGAQFKSPTMTDISKLASKAWVKLSPEAKMYYSSKAEKNKRAFNTKDYDNLICFENVVSDDIIKRELEALVGEAYRNYEKDCKNSEKAIE</sequence>